<protein>
    <recommendedName>
        <fullName evidence="2">Methyltransferase domain-containing protein</fullName>
    </recommendedName>
</protein>
<dbReference type="Pfam" id="PF13489">
    <property type="entry name" value="Methyltransf_23"/>
    <property type="match status" value="1"/>
</dbReference>
<dbReference type="AlphaFoldDB" id="A0A8H7XS59"/>
<evidence type="ECO:0008006" key="2">
    <source>
        <dbReference type="Google" id="ProtNLM"/>
    </source>
</evidence>
<proteinExistence type="predicted"/>
<dbReference type="Gene3D" id="3.40.50.150">
    <property type="entry name" value="Vaccinia Virus protein VP39"/>
    <property type="match status" value="1"/>
</dbReference>
<dbReference type="CDD" id="cd02440">
    <property type="entry name" value="AdoMet_MTases"/>
    <property type="match status" value="1"/>
</dbReference>
<dbReference type="InterPro" id="IPR029063">
    <property type="entry name" value="SAM-dependent_MTases_sf"/>
</dbReference>
<accession>A0A8H7XS59</accession>
<name>A0A8H7XS59_PSICU</name>
<dbReference type="SUPFAM" id="SSF53335">
    <property type="entry name" value="S-adenosyl-L-methionine-dependent methyltransferases"/>
    <property type="match status" value="1"/>
</dbReference>
<comment type="caution">
    <text evidence="1">The sequence shown here is derived from an EMBL/GenBank/DDBJ whole genome shotgun (WGS) entry which is preliminary data.</text>
</comment>
<gene>
    <name evidence="1" type="ORF">JR316_010341</name>
</gene>
<dbReference type="EMBL" id="JAFIQS010000011">
    <property type="protein sequence ID" value="KAG5164700.1"/>
    <property type="molecule type" value="Genomic_DNA"/>
</dbReference>
<dbReference type="OrthoDB" id="8300214at2759"/>
<organism evidence="1">
    <name type="scientific">Psilocybe cubensis</name>
    <name type="common">Psychedelic mushroom</name>
    <name type="synonym">Stropharia cubensis</name>
    <dbReference type="NCBI Taxonomy" id="181762"/>
    <lineage>
        <taxon>Eukaryota</taxon>
        <taxon>Fungi</taxon>
        <taxon>Dikarya</taxon>
        <taxon>Basidiomycota</taxon>
        <taxon>Agaricomycotina</taxon>
        <taxon>Agaricomycetes</taxon>
        <taxon>Agaricomycetidae</taxon>
        <taxon>Agaricales</taxon>
        <taxon>Agaricineae</taxon>
        <taxon>Strophariaceae</taxon>
        <taxon>Psilocybe</taxon>
    </lineage>
</organism>
<evidence type="ECO:0000313" key="1">
    <source>
        <dbReference type="EMBL" id="KAG5164700.1"/>
    </source>
</evidence>
<reference evidence="1" key="1">
    <citation type="submission" date="2021-02" db="EMBL/GenBank/DDBJ databases">
        <title>Psilocybe cubensis genome.</title>
        <authorList>
            <person name="Mckernan K.J."/>
            <person name="Crawford S."/>
            <person name="Trippe A."/>
            <person name="Kane L.T."/>
            <person name="Mclaughlin S."/>
        </authorList>
    </citation>
    <scope>NUCLEOTIDE SEQUENCE [LARGE SCALE GENOMIC DNA]</scope>
    <source>
        <strain evidence="1">MGC-MH-2018</strain>
    </source>
</reference>
<sequence length="306" mass="33547">MSAVPSQKVQSLGKYFLQNPNGKSAQSVAWQIDHRLHLVSFWDIKPGSRVLEIGCGQGDCTIVLADRVGDAGHVDAVDLGAPDYGAPYTLSQAQDFIKSGPLGPRVTFHLTVNPIEYLNNLPESFVPYDYVVLSHCIWYFASPEVLSRTINSLIGKTKQLCVAEWGLRATKIQALPHVLTALLMANVEAKRKVPSTWNIRSVFSPAQILSHITEGEKFGLEKQQIIQSNEGLRDGYWEVWGIREERKDIMRTLQADGVGEKELAALIAAFDAVDVSVALLDDSGDAAAGLKQVKSMDVWAAIFVAS</sequence>